<gene>
    <name evidence="1" type="ORF">NAG76_03185</name>
</gene>
<name>A0A9J6ZHI4_9BACL</name>
<sequence length="264" mass="30330">MFNFIWRRNVRIAAKRRGRKADKMIKTNILLGNSYIKSHIPVTKTYSRSTLKLMLLKYGMVYIKPKNGSLGRGVIRVTLKDGRFISHSGMTISSYANFEDLTKFLSRKMKGEVYVVQKGIHSLRHQGRLFDFRVVVQKSPRGGFEVTGIAGRISQRGRVVSNGGGGGAIGTIDSLLTPRQQSIVIPKMEKLSLAVMHQVRKHFKDQNEIGIDIAIDHQLRPWIVEFNTYPDHRMFVIMRDRVMLARIIHYGAKYGKKYKLNLYY</sequence>
<accession>A0A9J6ZHI4</accession>
<dbReference type="Gene3D" id="3.30.470.20">
    <property type="entry name" value="ATP-grasp fold, B domain"/>
    <property type="match status" value="1"/>
</dbReference>
<dbReference type="Pfam" id="PF14398">
    <property type="entry name" value="ATPgrasp_YheCD"/>
    <property type="match status" value="1"/>
</dbReference>
<dbReference type="KEGG" id="plig:NAG76_03185"/>
<dbReference type="EMBL" id="CP097899">
    <property type="protein sequence ID" value="URN95280.1"/>
    <property type="molecule type" value="Genomic_DNA"/>
</dbReference>
<dbReference type="AlphaFoldDB" id="A0A9J6ZHI4"/>
<dbReference type="SUPFAM" id="SSF56059">
    <property type="entry name" value="Glutathione synthetase ATP-binding domain-like"/>
    <property type="match status" value="1"/>
</dbReference>
<evidence type="ECO:0000313" key="2">
    <source>
        <dbReference type="Proteomes" id="UP001056756"/>
    </source>
</evidence>
<proteinExistence type="predicted"/>
<dbReference type="InterPro" id="IPR026838">
    <property type="entry name" value="YheC/D"/>
</dbReference>
<organism evidence="1 2">
    <name type="scientific">Candidatus Pristimantibacillus lignocellulolyticus</name>
    <dbReference type="NCBI Taxonomy" id="2994561"/>
    <lineage>
        <taxon>Bacteria</taxon>
        <taxon>Bacillati</taxon>
        <taxon>Bacillota</taxon>
        <taxon>Bacilli</taxon>
        <taxon>Bacillales</taxon>
        <taxon>Paenibacillaceae</taxon>
        <taxon>Candidatus Pristimantibacillus</taxon>
    </lineage>
</organism>
<reference evidence="1" key="1">
    <citation type="submission" date="2022-05" db="EMBL/GenBank/DDBJ databases">
        <title>Novel bacterial taxa in a minimal lignocellulolytic consortium and its capacity to transform plastics disclosed by genome-resolved metagenomics.</title>
        <authorList>
            <person name="Rodriguez C.A.D."/>
            <person name="Diaz-Garcia L."/>
            <person name="Herrera K."/>
            <person name="Tarazona N.A."/>
            <person name="Sproer C."/>
            <person name="Overmann J."/>
            <person name="Jimenez D.J."/>
        </authorList>
    </citation>
    <scope>NUCLEOTIDE SEQUENCE</scope>
    <source>
        <strain evidence="1">MAG5</strain>
    </source>
</reference>
<evidence type="ECO:0000313" key="1">
    <source>
        <dbReference type="EMBL" id="URN95280.1"/>
    </source>
</evidence>
<protein>
    <submittedName>
        <fullName evidence="1">YheC/YheD family protein</fullName>
    </submittedName>
</protein>
<dbReference type="Proteomes" id="UP001056756">
    <property type="component" value="Chromosome"/>
</dbReference>